<evidence type="ECO:0008006" key="3">
    <source>
        <dbReference type="Google" id="ProtNLM"/>
    </source>
</evidence>
<dbReference type="OrthoDB" id="1412480at2"/>
<evidence type="ECO:0000313" key="1">
    <source>
        <dbReference type="EMBL" id="AWH84829.1"/>
    </source>
</evidence>
<name>A0A2S1QWW8_9FLAO</name>
<dbReference type="Proteomes" id="UP000244929">
    <property type="component" value="Chromosome"/>
</dbReference>
<accession>A0A2S1QWW8</accession>
<dbReference type="EMBL" id="CP029186">
    <property type="protein sequence ID" value="AWH84829.1"/>
    <property type="molecule type" value="Genomic_DNA"/>
</dbReference>
<sequence length="533" mass="61134">MKALKKIAVGILILLLLLIVANFGLSYWVSKKLPSIIRNEKDFPYNVSYEDLDIDVLSGSFTMKNAYIAPKDSLEVKLQEGAFGKIKSISVEHFDILALLKDNRIKVKKVIIDTPEVTLYPRKKKYDTNEDLKPFKNAITTGSLEIRHGNFKMLDTLKGFILKASNIDFNLINIKIDSVTLDQNIPVRYRDYNFSCDSLFYRVDGFYNITAGKLASTDSTIAINNFKLVPKQDRVQFTKMMPKEKDQFAIVAEKINVPNADWGFFRDTLYVHSPEIALEKVNANIYRNKLPKDDLSRKKLYSEMLRSLKFDLKVDKLLLKNSLITYEEQIDFKRPPAKVSFSKFYATVSNIYSPVRKKKLPVTTIDAQCLFMKSTPLKVNWSFNTLDVSDSFTIKGHLQDIRSEEVNPVSKPLMNVTTSGDLNEVYFTFNGNRDRGTGDFAIRYDDLKVDIYDKDDLKKKKKLVTAIGNLLVKDDTKGKLKEVHIGVDRGKDKSVFNFLWRFVQEGLTQTVLPKPVAKIASKKMEKKNEKKKK</sequence>
<reference evidence="1 2" key="1">
    <citation type="submission" date="2018-04" db="EMBL/GenBank/DDBJ databases">
        <title>Genome sequencing of Flavobacterium sp. HYN0059.</title>
        <authorList>
            <person name="Yi H."/>
            <person name="Baek C."/>
        </authorList>
    </citation>
    <scope>NUCLEOTIDE SEQUENCE [LARGE SCALE GENOMIC DNA]</scope>
    <source>
        <strain evidence="1 2">HYN0059</strain>
    </source>
</reference>
<dbReference type="AlphaFoldDB" id="A0A2S1QWW8"/>
<organism evidence="1 2">
    <name type="scientific">Flavobacterium album</name>
    <dbReference type="NCBI Taxonomy" id="2175091"/>
    <lineage>
        <taxon>Bacteria</taxon>
        <taxon>Pseudomonadati</taxon>
        <taxon>Bacteroidota</taxon>
        <taxon>Flavobacteriia</taxon>
        <taxon>Flavobacteriales</taxon>
        <taxon>Flavobacteriaceae</taxon>
        <taxon>Flavobacterium</taxon>
    </lineage>
</organism>
<evidence type="ECO:0000313" key="2">
    <source>
        <dbReference type="Proteomes" id="UP000244929"/>
    </source>
</evidence>
<proteinExistence type="predicted"/>
<protein>
    <recommendedName>
        <fullName evidence="3">DUF748 domain-containing protein</fullName>
    </recommendedName>
</protein>
<keyword evidence="2" id="KW-1185">Reference proteome</keyword>
<dbReference type="RefSeq" id="WP_108777535.1">
    <property type="nucleotide sequence ID" value="NZ_CP029186.1"/>
</dbReference>
<gene>
    <name evidence="1" type="ORF">HYN59_06680</name>
</gene>
<dbReference type="KEGG" id="falb:HYN59_06680"/>